<name>A0A5B7GSM8_PORTR</name>
<evidence type="ECO:0000313" key="1">
    <source>
        <dbReference type="EMBL" id="MPC60629.1"/>
    </source>
</evidence>
<dbReference type="EMBL" id="VSRR010017736">
    <property type="protein sequence ID" value="MPC60629.1"/>
    <property type="molecule type" value="Genomic_DNA"/>
</dbReference>
<organism evidence="1 2">
    <name type="scientific">Portunus trituberculatus</name>
    <name type="common">Swimming crab</name>
    <name type="synonym">Neptunus trituberculatus</name>
    <dbReference type="NCBI Taxonomy" id="210409"/>
    <lineage>
        <taxon>Eukaryota</taxon>
        <taxon>Metazoa</taxon>
        <taxon>Ecdysozoa</taxon>
        <taxon>Arthropoda</taxon>
        <taxon>Crustacea</taxon>
        <taxon>Multicrustacea</taxon>
        <taxon>Malacostraca</taxon>
        <taxon>Eumalacostraca</taxon>
        <taxon>Eucarida</taxon>
        <taxon>Decapoda</taxon>
        <taxon>Pleocyemata</taxon>
        <taxon>Brachyura</taxon>
        <taxon>Eubrachyura</taxon>
        <taxon>Portunoidea</taxon>
        <taxon>Portunidae</taxon>
        <taxon>Portuninae</taxon>
        <taxon>Portunus</taxon>
    </lineage>
</organism>
<comment type="caution">
    <text evidence="1">The sequence shown here is derived from an EMBL/GenBank/DDBJ whole genome shotgun (WGS) entry which is preliminary data.</text>
</comment>
<proteinExistence type="predicted"/>
<gene>
    <name evidence="1" type="ORF">E2C01_054682</name>
</gene>
<protein>
    <submittedName>
        <fullName evidence="1">Uncharacterized protein</fullName>
    </submittedName>
</protein>
<dbReference type="AlphaFoldDB" id="A0A5B7GSM8"/>
<keyword evidence="2" id="KW-1185">Reference proteome</keyword>
<reference evidence="1 2" key="1">
    <citation type="submission" date="2019-05" db="EMBL/GenBank/DDBJ databases">
        <title>Another draft genome of Portunus trituberculatus and its Hox gene families provides insights of decapod evolution.</title>
        <authorList>
            <person name="Jeong J.-H."/>
            <person name="Song I."/>
            <person name="Kim S."/>
            <person name="Choi T."/>
            <person name="Kim D."/>
            <person name="Ryu S."/>
            <person name="Kim W."/>
        </authorList>
    </citation>
    <scope>NUCLEOTIDE SEQUENCE [LARGE SCALE GENOMIC DNA]</scope>
    <source>
        <tissue evidence="1">Muscle</tissue>
    </source>
</reference>
<accession>A0A5B7GSM8</accession>
<sequence>MLGKGAIELVVGKSEGLETCVRPLCYEQVFSGQPLQDGDGGFSFGPHERPTLQGCIGAIQAMPEETLEGIVKPTLVAGSSFTAASARPLLVDGSRSSFQGSFLCDGSSGAVSVF</sequence>
<evidence type="ECO:0000313" key="2">
    <source>
        <dbReference type="Proteomes" id="UP000324222"/>
    </source>
</evidence>
<dbReference type="Proteomes" id="UP000324222">
    <property type="component" value="Unassembled WGS sequence"/>
</dbReference>